<organism evidence="2 3">
    <name type="scientific">Kriegella aquimaris</name>
    <dbReference type="NCBI Taxonomy" id="192904"/>
    <lineage>
        <taxon>Bacteria</taxon>
        <taxon>Pseudomonadati</taxon>
        <taxon>Bacteroidota</taxon>
        <taxon>Flavobacteriia</taxon>
        <taxon>Flavobacteriales</taxon>
        <taxon>Flavobacteriaceae</taxon>
        <taxon>Kriegella</taxon>
    </lineage>
</organism>
<name>A0A1G9RFZ3_9FLAO</name>
<accession>A0A1G9RFZ3</accession>
<keyword evidence="1" id="KW-0732">Signal</keyword>
<keyword evidence="3" id="KW-1185">Reference proteome</keyword>
<dbReference type="OrthoDB" id="1445748at2"/>
<dbReference type="EMBL" id="FNGV01000006">
    <property type="protein sequence ID" value="SDM21365.1"/>
    <property type="molecule type" value="Genomic_DNA"/>
</dbReference>
<evidence type="ECO:0000313" key="2">
    <source>
        <dbReference type="EMBL" id="SDM21365.1"/>
    </source>
</evidence>
<reference evidence="2 3" key="1">
    <citation type="submission" date="2016-10" db="EMBL/GenBank/DDBJ databases">
        <authorList>
            <person name="de Groot N.N."/>
        </authorList>
    </citation>
    <scope>NUCLEOTIDE SEQUENCE [LARGE SCALE GENOMIC DNA]</scope>
    <source>
        <strain evidence="2 3">DSM 19886</strain>
    </source>
</reference>
<feature type="signal peptide" evidence="1">
    <location>
        <begin position="1"/>
        <end position="21"/>
    </location>
</feature>
<dbReference type="Proteomes" id="UP000199440">
    <property type="component" value="Unassembled WGS sequence"/>
</dbReference>
<gene>
    <name evidence="2" type="ORF">SAMN04488514_10696</name>
</gene>
<evidence type="ECO:0000256" key="1">
    <source>
        <dbReference type="SAM" id="SignalP"/>
    </source>
</evidence>
<evidence type="ECO:0008006" key="4">
    <source>
        <dbReference type="Google" id="ProtNLM"/>
    </source>
</evidence>
<sequence>MRLFKILLCLGLALTLGSCYSVRFQVANGQWEPRDDEEESAWAGYNVRTLDTVVSRKLTTGEHYFNISDCDSGALHTVEYRTTFGGILLNAITFGRKKKVKIKYVCIQENSM</sequence>
<proteinExistence type="predicted"/>
<dbReference type="PROSITE" id="PS51257">
    <property type="entry name" value="PROKAR_LIPOPROTEIN"/>
    <property type="match status" value="1"/>
</dbReference>
<dbReference type="STRING" id="192904.SAMN04488514_10696"/>
<feature type="chain" id="PRO_5011501336" description="Lipoprotein" evidence="1">
    <location>
        <begin position="22"/>
        <end position="112"/>
    </location>
</feature>
<protein>
    <recommendedName>
        <fullName evidence="4">Lipoprotein</fullName>
    </recommendedName>
</protein>
<dbReference type="RefSeq" id="WP_143017614.1">
    <property type="nucleotide sequence ID" value="NZ_FNGV01000006.1"/>
</dbReference>
<evidence type="ECO:0000313" key="3">
    <source>
        <dbReference type="Proteomes" id="UP000199440"/>
    </source>
</evidence>
<dbReference type="AlphaFoldDB" id="A0A1G9RFZ3"/>